<reference evidence="6" key="1">
    <citation type="journal article" date="2017" name="Genome Announc.">
        <title>High-Quality Whole-Genome Sequences of the Oligo-Mouse-Microbiota Bacterial Community.</title>
        <authorList>
            <person name="Garzetti D."/>
            <person name="Brugiroux S."/>
            <person name="Bunk B."/>
            <person name="Pukall R."/>
            <person name="McCoy K.D."/>
            <person name="Macpherson A.J."/>
            <person name="Stecher B."/>
        </authorList>
    </citation>
    <scope>NUCLEOTIDE SEQUENCE</scope>
    <source>
        <strain evidence="6">KB18</strain>
    </source>
</reference>
<dbReference type="InterPro" id="IPR020542">
    <property type="entry name" value="Asp_carbamoyltrfase_reg_C"/>
</dbReference>
<dbReference type="GO" id="GO:0009347">
    <property type="term" value="C:aspartate carbamoyltransferase complex"/>
    <property type="evidence" value="ECO:0007669"/>
    <property type="project" value="InterPro"/>
</dbReference>
<organism evidence="7 9">
    <name type="scientific">Acutalibacter muris</name>
    <dbReference type="NCBI Taxonomy" id="1796620"/>
    <lineage>
        <taxon>Bacteria</taxon>
        <taxon>Bacillati</taxon>
        <taxon>Bacillota</taxon>
        <taxon>Clostridia</taxon>
        <taxon>Eubacteriales</taxon>
        <taxon>Acutalibacteraceae</taxon>
        <taxon>Acutalibacter</taxon>
    </lineage>
</organism>
<keyword evidence="8" id="KW-1185">Reference proteome</keyword>
<reference evidence="8" key="2">
    <citation type="submission" date="2017-05" db="EMBL/GenBank/DDBJ databases">
        <title>Improved OligoMM genomes.</title>
        <authorList>
            <person name="Garzetti D."/>
        </authorList>
    </citation>
    <scope>NUCLEOTIDE SEQUENCE [LARGE SCALE GENOMIC DNA]</scope>
    <source>
        <strain evidence="8">KB18</strain>
    </source>
</reference>
<dbReference type="SUPFAM" id="SSF54893">
    <property type="entry name" value="Aspartate carbamoyltransferase, Regulatory-chain, N-terminal domain"/>
    <property type="match status" value="1"/>
</dbReference>
<dbReference type="EMBL" id="CP065321">
    <property type="protein sequence ID" value="QQR28760.1"/>
    <property type="molecule type" value="Genomic_DNA"/>
</dbReference>
<feature type="domain" description="Aspartate carbamoyltransferase regulatory subunit N-terminal" evidence="4">
    <location>
        <begin position="2"/>
        <end position="90"/>
    </location>
</feature>
<dbReference type="Pfam" id="PF02748">
    <property type="entry name" value="PyrI_C"/>
    <property type="match status" value="1"/>
</dbReference>
<dbReference type="EMBL" id="CP021422">
    <property type="protein sequence ID" value="ASB39470.1"/>
    <property type="molecule type" value="Genomic_DNA"/>
</dbReference>
<dbReference type="InterPro" id="IPR020545">
    <property type="entry name" value="Asp_carbamoyltransf_reg_N"/>
</dbReference>
<dbReference type="AlphaFoldDB" id="A0A1Z2XM04"/>
<dbReference type="GO" id="GO:0046872">
    <property type="term" value="F:metal ion binding"/>
    <property type="evidence" value="ECO:0007669"/>
    <property type="project" value="UniProtKB-KW"/>
</dbReference>
<dbReference type="InterPro" id="IPR036792">
    <property type="entry name" value="Asp_carbatrfase_reg_C_sf"/>
</dbReference>
<protein>
    <submittedName>
        <fullName evidence="7">Aspartate carbamoyltransferase regulatory subunit</fullName>
    </submittedName>
</protein>
<name>A0A1Z2XM04_9FIRM</name>
<evidence type="ECO:0000313" key="6">
    <source>
        <dbReference type="EMBL" id="ASB39470.1"/>
    </source>
</evidence>
<dbReference type="KEGG" id="amur:ADH66_01650"/>
<evidence type="ECO:0000313" key="7">
    <source>
        <dbReference type="EMBL" id="QQR28760.1"/>
    </source>
</evidence>
<evidence type="ECO:0000313" key="8">
    <source>
        <dbReference type="Proteomes" id="UP000196710"/>
    </source>
</evidence>
<dbReference type="GO" id="GO:0006207">
    <property type="term" value="P:'de novo' pyrimidine nucleobase biosynthetic process"/>
    <property type="evidence" value="ECO:0007669"/>
    <property type="project" value="InterPro"/>
</dbReference>
<keyword evidence="1" id="KW-0479">Metal-binding</keyword>
<sequence>MLNIDSIENGIVIDHITAGRGMRVYELLELQKLDTCVAIIRNARSSKFGKKDIIKIEGLTDIDLDVLGFIDDHATVCVIRDGELIEKKQPKLPKKLVNIVSCKNPRCITSVEDVDQVFTLCDGERHRYRCQYCEQVLEEAR</sequence>
<gene>
    <name evidence="6" type="ORF">ADH66_01650</name>
    <name evidence="7" type="ORF">I5Q82_11675</name>
</gene>
<evidence type="ECO:0000313" key="9">
    <source>
        <dbReference type="Proteomes" id="UP000596035"/>
    </source>
</evidence>
<dbReference type="Gene3D" id="3.30.70.140">
    <property type="entry name" value="Aspartate carbamoyltransferase regulatory subunit, N-terminal domain"/>
    <property type="match status" value="1"/>
</dbReference>
<evidence type="ECO:0000256" key="2">
    <source>
        <dbReference type="ARBA" id="ARBA00022833"/>
    </source>
</evidence>
<dbReference type="NCBIfam" id="NF002063">
    <property type="entry name" value="PRK00893.1-3"/>
    <property type="match status" value="1"/>
</dbReference>
<dbReference type="InterPro" id="IPR002801">
    <property type="entry name" value="Asp_carbamoylTrfase_reg"/>
</dbReference>
<dbReference type="InterPro" id="IPR036793">
    <property type="entry name" value="Asp_carbatrfase_reg_N_sf"/>
</dbReference>
<dbReference type="PANTHER" id="PTHR35805">
    <property type="entry name" value="ASPARTATE CARBAMOYLTRANSFERASE REGULATORY CHAIN"/>
    <property type="match status" value="1"/>
</dbReference>
<proteinExistence type="predicted"/>
<evidence type="ECO:0000256" key="1">
    <source>
        <dbReference type="ARBA" id="ARBA00022723"/>
    </source>
</evidence>
<reference evidence="7 9" key="3">
    <citation type="submission" date="2020-11" db="EMBL/GenBank/DDBJ databases">
        <title>Closed and high quality bacterial genomes of the OMM12 community.</title>
        <authorList>
            <person name="Marbouty M."/>
            <person name="Lamy-Besnier Q."/>
            <person name="Debarbieux L."/>
            <person name="Koszul R."/>
        </authorList>
    </citation>
    <scope>NUCLEOTIDE SEQUENCE [LARGE SCALE GENOMIC DNA]</scope>
    <source>
        <strain evidence="7 9">KB18</strain>
    </source>
</reference>
<evidence type="ECO:0000259" key="4">
    <source>
        <dbReference type="Pfam" id="PF01948"/>
    </source>
</evidence>
<dbReference type="GO" id="GO:0006221">
    <property type="term" value="P:pyrimidine nucleotide biosynthetic process"/>
    <property type="evidence" value="ECO:0007669"/>
    <property type="project" value="UniProtKB-KW"/>
</dbReference>
<accession>A0A1Z2XM04</accession>
<keyword evidence="2" id="KW-0862">Zinc</keyword>
<keyword evidence="3" id="KW-0665">Pyrimidine biosynthesis</keyword>
<dbReference type="SUPFAM" id="SSF57825">
    <property type="entry name" value="Aspartate carbamoyltransferase, Regulatory-chain, C-terminal domain"/>
    <property type="match status" value="1"/>
</dbReference>
<evidence type="ECO:0000256" key="3">
    <source>
        <dbReference type="ARBA" id="ARBA00022975"/>
    </source>
</evidence>
<dbReference type="Gene3D" id="2.30.30.20">
    <property type="entry name" value="Aspartate carbamoyltransferase regulatory subunit, C-terminal domain"/>
    <property type="match status" value="1"/>
</dbReference>
<dbReference type="RefSeq" id="WP_066536550.1">
    <property type="nucleotide sequence ID" value="NZ_CAJTCQ010000002.1"/>
</dbReference>
<dbReference type="Pfam" id="PF01948">
    <property type="entry name" value="PyrI"/>
    <property type="match status" value="1"/>
</dbReference>
<feature type="domain" description="Aspartate carbamoyltransferase regulatory subunit C-terminal" evidence="5">
    <location>
        <begin position="96"/>
        <end position="139"/>
    </location>
</feature>
<dbReference type="Proteomes" id="UP000596035">
    <property type="component" value="Chromosome"/>
</dbReference>
<evidence type="ECO:0000259" key="5">
    <source>
        <dbReference type="Pfam" id="PF02748"/>
    </source>
</evidence>
<dbReference type="PANTHER" id="PTHR35805:SF1">
    <property type="entry name" value="ASPARTATE CARBAMOYLTRANSFERASE REGULATORY CHAIN"/>
    <property type="match status" value="1"/>
</dbReference>
<dbReference type="Proteomes" id="UP000196710">
    <property type="component" value="Chromosome"/>
</dbReference>